<dbReference type="RefSeq" id="XP_011358468.1">
    <property type="nucleotide sequence ID" value="XM_011360166.1"/>
</dbReference>
<dbReference type="InterPro" id="IPR036961">
    <property type="entry name" value="Kinesin_motor_dom_sf"/>
</dbReference>
<comment type="subcellular location">
    <subcellularLocation>
        <location evidence="1">Cytoplasm</location>
        <location evidence="1">Cytoskeleton</location>
    </subcellularLocation>
</comment>
<dbReference type="InterPro" id="IPR031852">
    <property type="entry name" value="Vik1/Cik1_MT-bd"/>
</dbReference>
<feature type="coiled-coil region" evidence="8">
    <location>
        <begin position="179"/>
        <end position="351"/>
    </location>
</feature>
<dbReference type="InterPro" id="IPR027417">
    <property type="entry name" value="P-loop_NTPase"/>
</dbReference>
<feature type="compositionally biased region" description="Low complexity" evidence="9">
    <location>
        <begin position="40"/>
        <end position="51"/>
    </location>
</feature>
<dbReference type="SUPFAM" id="SSF52540">
    <property type="entry name" value="P-loop containing nucleoside triphosphate hydrolases"/>
    <property type="match status" value="1"/>
</dbReference>
<dbReference type="SMART" id="SM00129">
    <property type="entry name" value="KISc"/>
    <property type="match status" value="1"/>
</dbReference>
<keyword evidence="5" id="KW-0206">Cytoskeleton</keyword>
<feature type="region of interest" description="Disordered" evidence="9">
    <location>
        <begin position="117"/>
        <end position="159"/>
    </location>
</feature>
<keyword evidence="7" id="KW-0505">Motor protein</keyword>
<dbReference type="InterPro" id="IPR001752">
    <property type="entry name" value="Kinesin_motor_dom"/>
</dbReference>
<dbReference type="PRINTS" id="PR00380">
    <property type="entry name" value="KINESINHEAVY"/>
</dbReference>
<feature type="domain" description="Kinesin motor" evidence="10">
    <location>
        <begin position="622"/>
        <end position="852"/>
    </location>
</feature>
<dbReference type="InterPro" id="IPR027640">
    <property type="entry name" value="Kinesin-like_fam"/>
</dbReference>
<dbReference type="AlphaFoldDB" id="A0A6P3QDH6"/>
<name>A0A6P3QDH6_PTEVA</name>
<keyword evidence="4 7" id="KW-0067">ATP-binding</keyword>
<organism evidence="11 12">
    <name type="scientific">Pteropus vampyrus</name>
    <name type="common">Large flying fox</name>
    <dbReference type="NCBI Taxonomy" id="132908"/>
    <lineage>
        <taxon>Eukaryota</taxon>
        <taxon>Metazoa</taxon>
        <taxon>Chordata</taxon>
        <taxon>Craniata</taxon>
        <taxon>Vertebrata</taxon>
        <taxon>Euteleostomi</taxon>
        <taxon>Mammalia</taxon>
        <taxon>Eutheria</taxon>
        <taxon>Laurasiatheria</taxon>
        <taxon>Chiroptera</taxon>
        <taxon>Yinpterochiroptera</taxon>
        <taxon>Pteropodoidea</taxon>
        <taxon>Pteropodidae</taxon>
        <taxon>Pteropodinae</taxon>
        <taxon>Pteropus</taxon>
    </lineage>
</organism>
<evidence type="ECO:0000256" key="6">
    <source>
        <dbReference type="PROSITE-ProRule" id="PRU00283"/>
    </source>
</evidence>
<evidence type="ECO:0000256" key="4">
    <source>
        <dbReference type="ARBA" id="ARBA00022840"/>
    </source>
</evidence>
<keyword evidence="3 7" id="KW-0547">Nucleotide-binding</keyword>
<evidence type="ECO:0000256" key="8">
    <source>
        <dbReference type="SAM" id="Coils"/>
    </source>
</evidence>
<dbReference type="GeneID" id="105292062"/>
<sequence>MVQSRRTWNLGATPSLRGLWRVGLWRVGRAPEPELEPGMARPAPASPASRPFPHTGPGRLRTGRGKDTPASGDEDSGARIAAHPALAQCRALSVDCTGPGSPRRLYLSVQQALRDKGCKNKSQGTKEETLLKRQAPAPRRDREAQEAGGTMNVEKSGGRLFGSGRCSGLPGPPGAAPVVHRMVEAMSQLQEERARLQEELVALRERLALRDSDLPATSTQPQNQVENLKEKLIGQAQEVSRLRSELGGTDLEKHRDLLMVENEQLRQEMRRCEAELQELRAKPAAACSGCEHSQESAQLRDRLSQLQLEVAENKGLLSELNLEVQQKTDRLAEVELRLKDCLAEKAQEEERLSRRLRDSHETIASLRAQAPPIKYVIKTVEVESSKTKQALSESQARNQHLQEQVAMQRQVLKEMEQQLQGSHQLTAQLRAQIAMYESELERAHGQMLEEMQSLEEDKNRAIEEAFARAQVEMKAVHENLAGVRTNLLTLQPALRTLTNDYNGLKRQVRGFPLLLQEALKGVKAEIGQAIEEVNSSNQELLRKYRRELQLRKKCHNELVRLKGNIRVIARVRPVTKEDGEGPEATNAVTFDPDDDSIIHLLHKGKPVSFELDKVFSPRASQQDGTPENPGINQQALQLLFSEVQEKASDWEYTITVSAAEIYNEVLRDLLGQEPQEKLEIRLCPDGSGQLYVPGLTEFQVQSVDDINKVFEFGHTNRTTEFTNLNEHSSRSHALLIVTVRGMDCSTGLRTTGKLNLVDLAGSERVGKSGAEGSRLREAQHINKSLSALGDVIAALRSRHGHVPFRNSKLTYLLQDSLSGDSKTLMVVQVSPVEKNTSETLYSLKFAERVRSVELGPGSRRAELVSWSSQEHLEWEPTCQTPQPSARAHSAPSSGITSRPGSIRRRLQPSGKSRPLPV</sequence>
<evidence type="ECO:0000256" key="7">
    <source>
        <dbReference type="RuleBase" id="RU000394"/>
    </source>
</evidence>
<keyword evidence="11" id="KW-1185">Reference proteome</keyword>
<dbReference type="PANTHER" id="PTHR47972:SF5">
    <property type="entry name" value="KINESIN-LIKE PROTEIN KIFC3"/>
    <property type="match status" value="1"/>
</dbReference>
<dbReference type="Gene3D" id="3.40.850.10">
    <property type="entry name" value="Kinesin motor domain"/>
    <property type="match status" value="2"/>
</dbReference>
<evidence type="ECO:0000256" key="9">
    <source>
        <dbReference type="SAM" id="MobiDB-lite"/>
    </source>
</evidence>
<evidence type="ECO:0000313" key="11">
    <source>
        <dbReference type="Proteomes" id="UP000515202"/>
    </source>
</evidence>
<feature type="compositionally biased region" description="Basic and acidic residues" evidence="9">
    <location>
        <begin position="117"/>
        <end position="131"/>
    </location>
</feature>
<feature type="region of interest" description="Disordered" evidence="9">
    <location>
        <begin position="872"/>
        <end position="917"/>
    </location>
</feature>
<reference evidence="12" key="1">
    <citation type="submission" date="2025-08" db="UniProtKB">
        <authorList>
            <consortium name="RefSeq"/>
        </authorList>
    </citation>
    <scope>IDENTIFICATION</scope>
    <source>
        <tissue evidence="12">Kidney</tissue>
    </source>
</reference>
<evidence type="ECO:0000256" key="5">
    <source>
        <dbReference type="ARBA" id="ARBA00023212"/>
    </source>
</evidence>
<keyword evidence="2" id="KW-0963">Cytoplasm</keyword>
<dbReference type="CTD" id="3801"/>
<proteinExistence type="inferred from homology"/>
<evidence type="ECO:0000256" key="3">
    <source>
        <dbReference type="ARBA" id="ARBA00022741"/>
    </source>
</evidence>
<feature type="region of interest" description="Disordered" evidence="9">
    <location>
        <begin position="31"/>
        <end position="77"/>
    </location>
</feature>
<accession>A0A6P3QDH6</accession>
<evidence type="ECO:0000256" key="1">
    <source>
        <dbReference type="ARBA" id="ARBA00004245"/>
    </source>
</evidence>
<dbReference type="Pfam" id="PF16796">
    <property type="entry name" value="Microtub_bd"/>
    <property type="match status" value="1"/>
</dbReference>
<dbReference type="OrthoDB" id="3176171at2759"/>
<keyword evidence="7" id="KW-0493">Microtubule</keyword>
<dbReference type="InterPro" id="IPR019821">
    <property type="entry name" value="Kinesin_motor_CS"/>
</dbReference>
<dbReference type="GO" id="GO:0003777">
    <property type="term" value="F:microtubule motor activity"/>
    <property type="evidence" value="ECO:0007669"/>
    <property type="project" value="InterPro"/>
</dbReference>
<evidence type="ECO:0000259" key="10">
    <source>
        <dbReference type="PROSITE" id="PS50067"/>
    </source>
</evidence>
<evidence type="ECO:0000256" key="2">
    <source>
        <dbReference type="ARBA" id="ARBA00022490"/>
    </source>
</evidence>
<dbReference type="KEGG" id="pvp:105292062"/>
<dbReference type="PANTHER" id="PTHR47972">
    <property type="entry name" value="KINESIN-LIKE PROTEIN KLP-3"/>
    <property type="match status" value="1"/>
</dbReference>
<dbReference type="GO" id="GO:0007018">
    <property type="term" value="P:microtubule-based movement"/>
    <property type="evidence" value="ECO:0007669"/>
    <property type="project" value="InterPro"/>
</dbReference>
<dbReference type="PROSITE" id="PS50067">
    <property type="entry name" value="KINESIN_MOTOR_2"/>
    <property type="match status" value="1"/>
</dbReference>
<feature type="compositionally biased region" description="Polar residues" evidence="9">
    <location>
        <begin position="890"/>
        <end position="899"/>
    </location>
</feature>
<dbReference type="GO" id="GO:0005874">
    <property type="term" value="C:microtubule"/>
    <property type="evidence" value="ECO:0007669"/>
    <property type="project" value="UniProtKB-KW"/>
</dbReference>
<dbReference type="Proteomes" id="UP000515202">
    <property type="component" value="Unplaced"/>
</dbReference>
<protein>
    <recommendedName>
        <fullName evidence="7">Kinesin-like protein</fullName>
    </recommendedName>
</protein>
<keyword evidence="8" id="KW-0175">Coiled coil</keyword>
<gene>
    <name evidence="12" type="primary">KIFC3</name>
</gene>
<comment type="similarity">
    <text evidence="6 7">Belongs to the TRAFAC class myosin-kinesin ATPase superfamily. Kinesin family.</text>
</comment>
<evidence type="ECO:0000313" key="12">
    <source>
        <dbReference type="RefSeq" id="XP_011358468.1"/>
    </source>
</evidence>
<comment type="caution">
    <text evidence="6">Lacks conserved residue(s) required for the propagation of feature annotation.</text>
</comment>
<dbReference type="GO" id="GO:0005524">
    <property type="term" value="F:ATP binding"/>
    <property type="evidence" value="ECO:0007669"/>
    <property type="project" value="UniProtKB-KW"/>
</dbReference>
<dbReference type="Pfam" id="PF00225">
    <property type="entry name" value="Kinesin"/>
    <property type="match status" value="1"/>
</dbReference>
<feature type="coiled-coil region" evidence="8">
    <location>
        <begin position="398"/>
        <end position="464"/>
    </location>
</feature>
<dbReference type="GO" id="GO:0008017">
    <property type="term" value="F:microtubule binding"/>
    <property type="evidence" value="ECO:0007669"/>
    <property type="project" value="InterPro"/>
</dbReference>
<dbReference type="PROSITE" id="PS00411">
    <property type="entry name" value="KINESIN_MOTOR_1"/>
    <property type="match status" value="1"/>
</dbReference>